<dbReference type="InterPro" id="IPR047057">
    <property type="entry name" value="MerR_fam"/>
</dbReference>
<proteinExistence type="predicted"/>
<dbReference type="InterPro" id="IPR009061">
    <property type="entry name" value="DNA-bd_dom_put_sf"/>
</dbReference>
<evidence type="ECO:0000256" key="1">
    <source>
        <dbReference type="ARBA" id="ARBA00023125"/>
    </source>
</evidence>
<dbReference type="AlphaFoldDB" id="A0A512D8W7"/>
<dbReference type="Gene3D" id="1.10.1660.10">
    <property type="match status" value="1"/>
</dbReference>
<dbReference type="SUPFAM" id="SSF46955">
    <property type="entry name" value="Putative DNA-binding domain"/>
    <property type="match status" value="1"/>
</dbReference>
<dbReference type="GO" id="GO:0003700">
    <property type="term" value="F:DNA-binding transcription factor activity"/>
    <property type="evidence" value="ECO:0007669"/>
    <property type="project" value="InterPro"/>
</dbReference>
<evidence type="ECO:0000313" key="4">
    <source>
        <dbReference type="Proteomes" id="UP000321181"/>
    </source>
</evidence>
<reference evidence="3 4" key="1">
    <citation type="submission" date="2019-07" db="EMBL/GenBank/DDBJ databases">
        <title>Whole genome shotgun sequence of Cellulomonas aerilata NBRC 106308.</title>
        <authorList>
            <person name="Hosoyama A."/>
            <person name="Uohara A."/>
            <person name="Ohji S."/>
            <person name="Ichikawa N."/>
        </authorList>
    </citation>
    <scope>NUCLEOTIDE SEQUENCE [LARGE SCALE GENOMIC DNA]</scope>
    <source>
        <strain evidence="3 4">NBRC 106308</strain>
    </source>
</reference>
<dbReference type="Proteomes" id="UP000321181">
    <property type="component" value="Unassembled WGS sequence"/>
</dbReference>
<dbReference type="PANTHER" id="PTHR30204">
    <property type="entry name" value="REDOX-CYCLING DRUG-SENSING TRANSCRIPTIONAL ACTIVATOR SOXR"/>
    <property type="match status" value="1"/>
</dbReference>
<sequence>MTPARGREDGAAATRTLRSLVPATEGPALTVAAVARRLGVAPATLRTWDRRYGLGPSEHSAGSHRRYTGDDVARLLVMRRLTLEGVAPVEAARAARDADPALVSDGGAGIVQIPRSEDGVPEVATPALVVDAALRHDEPGCRSLLASAAGDVALWWTGLVEPARESLAARTVLARAGEDAEAVLETAVLAVLRERPIPAEVLAAVGQRVVLLISPPAQPRPLALHALAAALTDRGVDARVLAGPVGRHRVLELAVMVRPVAVVLVGQQAAPDLTIVRELHEAEPDLPIFVGLVDDDSAATLPLDRSVHRARSFTGLLHEVLAVSAG</sequence>
<dbReference type="PROSITE" id="PS50937">
    <property type="entry name" value="HTH_MERR_2"/>
    <property type="match status" value="1"/>
</dbReference>
<dbReference type="Pfam" id="PF13411">
    <property type="entry name" value="MerR_1"/>
    <property type="match status" value="1"/>
</dbReference>
<dbReference type="RefSeq" id="WP_146899969.1">
    <property type="nucleotide sequence ID" value="NZ_BAAARM010000001.1"/>
</dbReference>
<evidence type="ECO:0000259" key="2">
    <source>
        <dbReference type="PROSITE" id="PS50937"/>
    </source>
</evidence>
<dbReference type="InterPro" id="IPR000551">
    <property type="entry name" value="MerR-type_HTH_dom"/>
</dbReference>
<keyword evidence="1" id="KW-0238">DNA-binding</keyword>
<feature type="domain" description="HTH merR-type" evidence="2">
    <location>
        <begin position="28"/>
        <end position="97"/>
    </location>
</feature>
<dbReference type="PANTHER" id="PTHR30204:SF97">
    <property type="entry name" value="MERR FAMILY REGULATORY PROTEIN"/>
    <property type="match status" value="1"/>
</dbReference>
<protein>
    <recommendedName>
        <fullName evidence="2">HTH merR-type domain-containing protein</fullName>
    </recommendedName>
</protein>
<name>A0A512D8W7_9CELL</name>
<gene>
    <name evidence="3" type="ORF">CAE01nite_06570</name>
</gene>
<comment type="caution">
    <text evidence="3">The sequence shown here is derived from an EMBL/GenBank/DDBJ whole genome shotgun (WGS) entry which is preliminary data.</text>
</comment>
<accession>A0A512D8W7</accession>
<dbReference type="GO" id="GO:0003677">
    <property type="term" value="F:DNA binding"/>
    <property type="evidence" value="ECO:0007669"/>
    <property type="project" value="UniProtKB-KW"/>
</dbReference>
<dbReference type="OrthoDB" id="9800334at2"/>
<evidence type="ECO:0000313" key="3">
    <source>
        <dbReference type="EMBL" id="GEO32932.1"/>
    </source>
</evidence>
<dbReference type="SMART" id="SM00422">
    <property type="entry name" value="HTH_MERR"/>
    <property type="match status" value="1"/>
</dbReference>
<organism evidence="3 4">
    <name type="scientific">Cellulomonas aerilata</name>
    <dbReference type="NCBI Taxonomy" id="515326"/>
    <lineage>
        <taxon>Bacteria</taxon>
        <taxon>Bacillati</taxon>
        <taxon>Actinomycetota</taxon>
        <taxon>Actinomycetes</taxon>
        <taxon>Micrococcales</taxon>
        <taxon>Cellulomonadaceae</taxon>
        <taxon>Cellulomonas</taxon>
    </lineage>
</organism>
<keyword evidence="4" id="KW-1185">Reference proteome</keyword>
<dbReference type="CDD" id="cd01104">
    <property type="entry name" value="HTH_MlrA-CarA"/>
    <property type="match status" value="1"/>
</dbReference>
<dbReference type="EMBL" id="BJYY01000002">
    <property type="protein sequence ID" value="GEO32932.1"/>
    <property type="molecule type" value="Genomic_DNA"/>
</dbReference>